<dbReference type="STRING" id="1300222.I532_21380"/>
<dbReference type="SUPFAM" id="SSF46894">
    <property type="entry name" value="C-terminal effector domain of the bipartite response regulators"/>
    <property type="match status" value="1"/>
</dbReference>
<dbReference type="InterPro" id="IPR039420">
    <property type="entry name" value="WalR-like"/>
</dbReference>
<dbReference type="GO" id="GO:0000156">
    <property type="term" value="F:phosphorelay response regulator activity"/>
    <property type="evidence" value="ECO:0007669"/>
    <property type="project" value="TreeGrafter"/>
</dbReference>
<evidence type="ECO:0000313" key="9">
    <source>
        <dbReference type="Proteomes" id="UP000012081"/>
    </source>
</evidence>
<keyword evidence="3" id="KW-0805">Transcription regulation</keyword>
<dbReference type="CDD" id="cd00383">
    <property type="entry name" value="trans_reg_C"/>
    <property type="match status" value="1"/>
</dbReference>
<keyword evidence="1" id="KW-0597">Phosphoprotein</keyword>
<dbReference type="GO" id="GO:0000976">
    <property type="term" value="F:transcription cis-regulatory region binding"/>
    <property type="evidence" value="ECO:0007669"/>
    <property type="project" value="TreeGrafter"/>
</dbReference>
<feature type="DNA-binding region" description="OmpR/PhoB-type" evidence="6">
    <location>
        <begin position="1"/>
        <end position="94"/>
    </location>
</feature>
<keyword evidence="4 6" id="KW-0238">DNA-binding</keyword>
<dbReference type="Proteomes" id="UP000012081">
    <property type="component" value="Unassembled WGS sequence"/>
</dbReference>
<dbReference type="GO" id="GO:0032993">
    <property type="term" value="C:protein-DNA complex"/>
    <property type="evidence" value="ECO:0007669"/>
    <property type="project" value="TreeGrafter"/>
</dbReference>
<dbReference type="AlphaFoldDB" id="M8DBD8"/>
<dbReference type="GO" id="GO:0006355">
    <property type="term" value="P:regulation of DNA-templated transcription"/>
    <property type="evidence" value="ECO:0007669"/>
    <property type="project" value="InterPro"/>
</dbReference>
<accession>M8DBD8</accession>
<evidence type="ECO:0000256" key="5">
    <source>
        <dbReference type="ARBA" id="ARBA00023163"/>
    </source>
</evidence>
<organism evidence="8 9">
    <name type="scientific">Brevibacillus borstelensis AK1</name>
    <dbReference type="NCBI Taxonomy" id="1300222"/>
    <lineage>
        <taxon>Bacteria</taxon>
        <taxon>Bacillati</taxon>
        <taxon>Bacillota</taxon>
        <taxon>Bacilli</taxon>
        <taxon>Bacillales</taxon>
        <taxon>Paenibacillaceae</taxon>
        <taxon>Brevibacillus</taxon>
    </lineage>
</organism>
<dbReference type="Pfam" id="PF00486">
    <property type="entry name" value="Trans_reg_C"/>
    <property type="match status" value="1"/>
</dbReference>
<dbReference type="PANTHER" id="PTHR48111:SF21">
    <property type="entry name" value="DNA-BINDING DUAL MASTER TRANSCRIPTIONAL REGULATOR RPAA"/>
    <property type="match status" value="1"/>
</dbReference>
<protein>
    <recommendedName>
        <fullName evidence="7">OmpR/PhoB-type domain-containing protein</fullName>
    </recommendedName>
</protein>
<dbReference type="Gene3D" id="1.10.10.10">
    <property type="entry name" value="Winged helix-like DNA-binding domain superfamily/Winged helix DNA-binding domain"/>
    <property type="match status" value="1"/>
</dbReference>
<dbReference type="InterPro" id="IPR036388">
    <property type="entry name" value="WH-like_DNA-bd_sf"/>
</dbReference>
<evidence type="ECO:0000256" key="3">
    <source>
        <dbReference type="ARBA" id="ARBA00023015"/>
    </source>
</evidence>
<dbReference type="EMBL" id="APBN01000013">
    <property type="protein sequence ID" value="EMT50662.1"/>
    <property type="molecule type" value="Genomic_DNA"/>
</dbReference>
<feature type="domain" description="OmpR/PhoB-type" evidence="7">
    <location>
        <begin position="1"/>
        <end position="94"/>
    </location>
</feature>
<evidence type="ECO:0000259" key="7">
    <source>
        <dbReference type="PROSITE" id="PS51755"/>
    </source>
</evidence>
<evidence type="ECO:0000256" key="2">
    <source>
        <dbReference type="ARBA" id="ARBA00023012"/>
    </source>
</evidence>
<name>M8DBD8_9BACL</name>
<evidence type="ECO:0000313" key="8">
    <source>
        <dbReference type="EMBL" id="EMT50662.1"/>
    </source>
</evidence>
<dbReference type="SMART" id="SM00862">
    <property type="entry name" value="Trans_reg_C"/>
    <property type="match status" value="1"/>
</dbReference>
<reference evidence="8 9" key="1">
    <citation type="submission" date="2013-03" db="EMBL/GenBank/DDBJ databases">
        <title>Assembly of a new bacterial strain Brevibacillus borstelensis AK1.</title>
        <authorList>
            <person name="Rajan I."/>
            <person name="PoliReddy D."/>
            <person name="Sugumar T."/>
            <person name="Rathinam K."/>
            <person name="Alqarawi S."/>
            <person name="Khalil A.B."/>
            <person name="Sivakumar N."/>
        </authorList>
    </citation>
    <scope>NUCLEOTIDE SEQUENCE [LARGE SCALE GENOMIC DNA]</scope>
    <source>
        <strain evidence="8 9">AK1</strain>
    </source>
</reference>
<dbReference type="RefSeq" id="WP_003391088.1">
    <property type="nucleotide sequence ID" value="NZ_APBN01000013.1"/>
</dbReference>
<evidence type="ECO:0000256" key="1">
    <source>
        <dbReference type="ARBA" id="ARBA00022553"/>
    </source>
</evidence>
<keyword evidence="2" id="KW-0902">Two-component regulatory system</keyword>
<evidence type="ECO:0000256" key="6">
    <source>
        <dbReference type="PROSITE-ProRule" id="PRU01091"/>
    </source>
</evidence>
<comment type="caution">
    <text evidence="8">The sequence shown here is derived from an EMBL/GenBank/DDBJ whole genome shotgun (WGS) entry which is preliminary data.</text>
</comment>
<evidence type="ECO:0000256" key="4">
    <source>
        <dbReference type="ARBA" id="ARBA00023125"/>
    </source>
</evidence>
<dbReference type="InterPro" id="IPR001867">
    <property type="entry name" value="OmpR/PhoB-type_DNA-bd"/>
</dbReference>
<dbReference type="OrthoDB" id="54343at2"/>
<keyword evidence="9" id="KW-1185">Reference proteome</keyword>
<gene>
    <name evidence="8" type="ORF">I532_21380</name>
</gene>
<sequence>METLQFYDEAYEVCLNSERIALLPKEYALLRFLFTRRNQVFRRSDLLDLVWGQDEMPTDRTVDDHVYRLRKKLHGWRHLLTIETVRGMGYRLTWKEPKGQNLLENNPEFAGHVRHMLEMYHGLGMGAAMQTLSANKDVLGFELDPFYAVYLRFVSGDFRWFLTTSDLPFNEKLFYLAHLYFIAEEDSAKVLDLYKRIVDGKQQLPGLWEEELQINMISLLVEAKQWQQAADQIQKVEKIVARIQSPSYTLTFLFQHICYLLDRQDVAGAEEAFTQANALLAAKPMQREQGMLVILEGMWQYLQGLPEQGRLSLDKGIEILQRTRFIPHYLFAVRKIDRFFQAFPVDSVWQQKYKKEWARVSEEYQFPLLRRQLVDVFARHL</sequence>
<dbReference type="PATRIC" id="fig|1300222.3.peg.4496"/>
<dbReference type="PROSITE" id="PS51755">
    <property type="entry name" value="OMPR_PHOB"/>
    <property type="match status" value="1"/>
</dbReference>
<proteinExistence type="predicted"/>
<dbReference type="PANTHER" id="PTHR48111">
    <property type="entry name" value="REGULATOR OF RPOS"/>
    <property type="match status" value="1"/>
</dbReference>
<dbReference type="GO" id="GO:0005829">
    <property type="term" value="C:cytosol"/>
    <property type="evidence" value="ECO:0007669"/>
    <property type="project" value="TreeGrafter"/>
</dbReference>
<keyword evidence="5" id="KW-0804">Transcription</keyword>
<dbReference type="InterPro" id="IPR016032">
    <property type="entry name" value="Sig_transdc_resp-reg_C-effctor"/>
</dbReference>